<gene>
    <name evidence="5" type="ORF">ACFOOQ_01105</name>
</gene>
<feature type="repeat" description="TPR" evidence="3">
    <location>
        <begin position="114"/>
        <end position="147"/>
    </location>
</feature>
<feature type="signal peptide" evidence="4">
    <location>
        <begin position="1"/>
        <end position="22"/>
    </location>
</feature>
<keyword evidence="6" id="KW-1185">Reference proteome</keyword>
<evidence type="ECO:0000256" key="4">
    <source>
        <dbReference type="SAM" id="SignalP"/>
    </source>
</evidence>
<evidence type="ECO:0000256" key="1">
    <source>
        <dbReference type="ARBA" id="ARBA00022737"/>
    </source>
</evidence>
<dbReference type="SMART" id="SM00028">
    <property type="entry name" value="TPR"/>
    <property type="match status" value="3"/>
</dbReference>
<evidence type="ECO:0000256" key="2">
    <source>
        <dbReference type="ARBA" id="ARBA00022803"/>
    </source>
</evidence>
<comment type="caution">
    <text evidence="5">The sequence shown here is derived from an EMBL/GenBank/DDBJ whole genome shotgun (WGS) entry which is preliminary data.</text>
</comment>
<dbReference type="SUPFAM" id="SSF48452">
    <property type="entry name" value="TPR-like"/>
    <property type="match status" value="1"/>
</dbReference>
<sequence>MRRLSARLLVFALLLSPLPGLAQTATEQSPAQTAVNQPPPQQPSVDALFDQLYAAGNPIEGRQIEHKIWEAWMVSGSDTIDALMKGGITVMDKGDYKRADAIFSSMIELKPDYAEAYNKRATVRFLAGDYAGSVADIERTLKLEPRHFGALSGLGTIMEKLDNLPEALRAWRRALAADPFLADGPEKLKELRRRIDGQTL</sequence>
<dbReference type="PROSITE" id="PS50005">
    <property type="entry name" value="TPR"/>
    <property type="match status" value="3"/>
</dbReference>
<dbReference type="PANTHER" id="PTHR45831:SF2">
    <property type="entry name" value="LD24721P"/>
    <property type="match status" value="1"/>
</dbReference>
<feature type="repeat" description="TPR" evidence="3">
    <location>
        <begin position="80"/>
        <end position="113"/>
    </location>
</feature>
<name>A0ABV7VAC6_9PROT</name>
<feature type="chain" id="PRO_5046359212" evidence="4">
    <location>
        <begin position="23"/>
        <end position="200"/>
    </location>
</feature>
<accession>A0ABV7VAC6</accession>
<dbReference type="EMBL" id="JBHRYJ010000001">
    <property type="protein sequence ID" value="MFC3674119.1"/>
    <property type="molecule type" value="Genomic_DNA"/>
</dbReference>
<dbReference type="Proteomes" id="UP001595711">
    <property type="component" value="Unassembled WGS sequence"/>
</dbReference>
<dbReference type="InterPro" id="IPR011990">
    <property type="entry name" value="TPR-like_helical_dom_sf"/>
</dbReference>
<dbReference type="InterPro" id="IPR019734">
    <property type="entry name" value="TPR_rpt"/>
</dbReference>
<keyword evidence="1" id="KW-0677">Repeat</keyword>
<dbReference type="RefSeq" id="WP_379720486.1">
    <property type="nucleotide sequence ID" value="NZ_JBHRYJ010000001.1"/>
</dbReference>
<dbReference type="InterPro" id="IPR047150">
    <property type="entry name" value="SGT"/>
</dbReference>
<keyword evidence="2 3" id="KW-0802">TPR repeat</keyword>
<evidence type="ECO:0000256" key="3">
    <source>
        <dbReference type="PROSITE-ProRule" id="PRU00339"/>
    </source>
</evidence>
<evidence type="ECO:0000313" key="6">
    <source>
        <dbReference type="Proteomes" id="UP001595711"/>
    </source>
</evidence>
<proteinExistence type="predicted"/>
<protein>
    <submittedName>
        <fullName evidence="5">Tetratricopeptide repeat protein</fullName>
    </submittedName>
</protein>
<dbReference type="Gene3D" id="1.25.40.10">
    <property type="entry name" value="Tetratricopeptide repeat domain"/>
    <property type="match status" value="1"/>
</dbReference>
<dbReference type="Pfam" id="PF13432">
    <property type="entry name" value="TPR_16"/>
    <property type="match status" value="1"/>
</dbReference>
<keyword evidence="4" id="KW-0732">Signal</keyword>
<organism evidence="5 6">
    <name type="scientific">Ferrovibrio xuzhouensis</name>
    <dbReference type="NCBI Taxonomy" id="1576914"/>
    <lineage>
        <taxon>Bacteria</taxon>
        <taxon>Pseudomonadati</taxon>
        <taxon>Pseudomonadota</taxon>
        <taxon>Alphaproteobacteria</taxon>
        <taxon>Rhodospirillales</taxon>
        <taxon>Rhodospirillaceae</taxon>
        <taxon>Ferrovibrio</taxon>
    </lineage>
</organism>
<evidence type="ECO:0000313" key="5">
    <source>
        <dbReference type="EMBL" id="MFC3674119.1"/>
    </source>
</evidence>
<dbReference type="PANTHER" id="PTHR45831">
    <property type="entry name" value="LD24721P"/>
    <property type="match status" value="1"/>
</dbReference>
<feature type="repeat" description="TPR" evidence="3">
    <location>
        <begin position="148"/>
        <end position="181"/>
    </location>
</feature>
<reference evidence="6" key="1">
    <citation type="journal article" date="2019" name="Int. J. Syst. Evol. Microbiol.">
        <title>The Global Catalogue of Microorganisms (GCM) 10K type strain sequencing project: providing services to taxonomists for standard genome sequencing and annotation.</title>
        <authorList>
            <consortium name="The Broad Institute Genomics Platform"/>
            <consortium name="The Broad Institute Genome Sequencing Center for Infectious Disease"/>
            <person name="Wu L."/>
            <person name="Ma J."/>
        </authorList>
    </citation>
    <scope>NUCLEOTIDE SEQUENCE [LARGE SCALE GENOMIC DNA]</scope>
    <source>
        <strain evidence="6">KCTC 42182</strain>
    </source>
</reference>